<dbReference type="PANTHER" id="PTHR11088">
    <property type="entry name" value="TRNA DIMETHYLALLYLTRANSFERASE"/>
    <property type="match status" value="1"/>
</dbReference>
<comment type="cofactor">
    <cofactor evidence="1 10">
        <name>Mg(2+)</name>
        <dbReference type="ChEBI" id="CHEBI:18420"/>
    </cofactor>
</comment>
<reference evidence="14 15" key="1">
    <citation type="journal article" date="2016" name="Nat. Commun.">
        <title>Thousands of microbial genomes shed light on interconnected biogeochemical processes in an aquifer system.</title>
        <authorList>
            <person name="Anantharaman K."/>
            <person name="Brown C.T."/>
            <person name="Hug L.A."/>
            <person name="Sharon I."/>
            <person name="Castelle C.J."/>
            <person name="Probst A.J."/>
            <person name="Thomas B.C."/>
            <person name="Singh A."/>
            <person name="Wilkins M.J."/>
            <person name="Karaoz U."/>
            <person name="Brodie E.L."/>
            <person name="Williams K.H."/>
            <person name="Hubbard S.S."/>
            <person name="Banfield J.F."/>
        </authorList>
    </citation>
    <scope>NUCLEOTIDE SEQUENCE [LARGE SCALE GENOMIC DNA]</scope>
</reference>
<dbReference type="Gene3D" id="3.40.50.300">
    <property type="entry name" value="P-loop containing nucleotide triphosphate hydrolases"/>
    <property type="match status" value="1"/>
</dbReference>
<evidence type="ECO:0000256" key="10">
    <source>
        <dbReference type="HAMAP-Rule" id="MF_00185"/>
    </source>
</evidence>
<feature type="site" description="Interaction with substrate tRNA" evidence="10">
    <location>
        <position position="107"/>
    </location>
</feature>
<comment type="similarity">
    <text evidence="3 10 13">Belongs to the IPP transferase family.</text>
</comment>
<feature type="binding site" evidence="10">
    <location>
        <begin position="18"/>
        <end position="23"/>
    </location>
    <ligand>
        <name>substrate</name>
    </ligand>
</feature>
<dbReference type="InterPro" id="IPR039657">
    <property type="entry name" value="Dimethylallyltransferase"/>
</dbReference>
<keyword evidence="4 10" id="KW-0808">Transferase</keyword>
<dbReference type="Gene3D" id="1.10.20.140">
    <property type="match status" value="1"/>
</dbReference>
<evidence type="ECO:0000256" key="11">
    <source>
        <dbReference type="RuleBase" id="RU003783"/>
    </source>
</evidence>
<dbReference type="InterPro" id="IPR018022">
    <property type="entry name" value="IPT"/>
</dbReference>
<evidence type="ECO:0000256" key="3">
    <source>
        <dbReference type="ARBA" id="ARBA00005842"/>
    </source>
</evidence>
<dbReference type="SUPFAM" id="SSF52540">
    <property type="entry name" value="P-loop containing nucleoside triphosphate hydrolases"/>
    <property type="match status" value="1"/>
</dbReference>
<dbReference type="GO" id="GO:0005524">
    <property type="term" value="F:ATP binding"/>
    <property type="evidence" value="ECO:0007669"/>
    <property type="project" value="UniProtKB-UniRule"/>
</dbReference>
<evidence type="ECO:0000256" key="12">
    <source>
        <dbReference type="RuleBase" id="RU003784"/>
    </source>
</evidence>
<evidence type="ECO:0000256" key="2">
    <source>
        <dbReference type="ARBA" id="ARBA00003213"/>
    </source>
</evidence>
<evidence type="ECO:0000313" key="15">
    <source>
        <dbReference type="Proteomes" id="UP000177043"/>
    </source>
</evidence>
<sequence>MDSTNNKKDKLLVILGPTASGKSALAVDLAVEFAGEVISADSRQVYRGLDIGAGKVTEDEMRGVMHHLLDVADLADTFTVADFKSLATSAIGNISEQGKLPILAGGTGFYIQAVVDDLKLPEVPPDETLRLELDTYPTIDLVELLRTIDPDRASNIDDQNRPRLIRAIEIAKALGKVPPLEINSPYDLLQIGIYVPQPELFKKIHNRLLARVKVGLIEEVKNLKDAGITSARLEALGLEYRYISQYLDGRFSKDTMLAELEQAIRQYAKRQMSWFKRDNRIRWITEPEQSYPLVRKFLSQ</sequence>
<keyword evidence="5 10" id="KW-0819">tRNA processing</keyword>
<dbReference type="GO" id="GO:0052381">
    <property type="term" value="F:tRNA dimethylallyltransferase activity"/>
    <property type="evidence" value="ECO:0007669"/>
    <property type="project" value="UniProtKB-UniRule"/>
</dbReference>
<evidence type="ECO:0000256" key="1">
    <source>
        <dbReference type="ARBA" id="ARBA00001946"/>
    </source>
</evidence>
<organism evidence="14 15">
    <name type="scientific">Candidatus Vogelbacteria bacterium RIFOXYD1_FULL_44_32</name>
    <dbReference type="NCBI Taxonomy" id="1802438"/>
    <lineage>
        <taxon>Bacteria</taxon>
        <taxon>Candidatus Vogeliibacteriota</taxon>
    </lineage>
</organism>
<dbReference type="AlphaFoldDB" id="A0A1G2QD91"/>
<accession>A0A1G2QD91</accession>
<evidence type="ECO:0000256" key="7">
    <source>
        <dbReference type="ARBA" id="ARBA00022840"/>
    </source>
</evidence>
<dbReference type="NCBIfam" id="TIGR00174">
    <property type="entry name" value="miaA"/>
    <property type="match status" value="1"/>
</dbReference>
<dbReference type="InterPro" id="IPR027417">
    <property type="entry name" value="P-loop_NTPase"/>
</dbReference>
<protein>
    <recommendedName>
        <fullName evidence="10">tRNA dimethylallyltransferase</fullName>
        <ecNumber evidence="10">2.5.1.75</ecNumber>
    </recommendedName>
    <alternativeName>
        <fullName evidence="10">Dimethylallyl diphosphate:tRNA dimethylallyltransferase</fullName>
        <shortName evidence="10">DMAPP:tRNA dimethylallyltransferase</shortName>
        <shortName evidence="10">DMATase</shortName>
    </alternativeName>
    <alternativeName>
        <fullName evidence="10">Isopentenyl-diphosphate:tRNA isopentenyltransferase</fullName>
        <shortName evidence="10">IPP transferase</shortName>
        <shortName evidence="10">IPPT</shortName>
        <shortName evidence="10">IPTase</shortName>
    </alternativeName>
</protein>
<evidence type="ECO:0000256" key="9">
    <source>
        <dbReference type="ARBA" id="ARBA00049563"/>
    </source>
</evidence>
<feature type="region of interest" description="Interaction with substrate tRNA" evidence="10">
    <location>
        <begin position="41"/>
        <end position="44"/>
    </location>
</feature>
<comment type="catalytic activity">
    <reaction evidence="9 10 11">
        <text>adenosine(37) in tRNA + dimethylallyl diphosphate = N(6)-dimethylallyladenosine(37) in tRNA + diphosphate</text>
        <dbReference type="Rhea" id="RHEA:26482"/>
        <dbReference type="Rhea" id="RHEA-COMP:10162"/>
        <dbReference type="Rhea" id="RHEA-COMP:10375"/>
        <dbReference type="ChEBI" id="CHEBI:33019"/>
        <dbReference type="ChEBI" id="CHEBI:57623"/>
        <dbReference type="ChEBI" id="CHEBI:74411"/>
        <dbReference type="ChEBI" id="CHEBI:74415"/>
        <dbReference type="EC" id="2.5.1.75"/>
    </reaction>
</comment>
<dbReference type="GO" id="GO:0006400">
    <property type="term" value="P:tRNA modification"/>
    <property type="evidence" value="ECO:0007669"/>
    <property type="project" value="TreeGrafter"/>
</dbReference>
<evidence type="ECO:0000256" key="13">
    <source>
        <dbReference type="RuleBase" id="RU003785"/>
    </source>
</evidence>
<comment type="caution">
    <text evidence="14">The sequence shown here is derived from an EMBL/GenBank/DDBJ whole genome shotgun (WGS) entry which is preliminary data.</text>
</comment>
<evidence type="ECO:0000256" key="5">
    <source>
        <dbReference type="ARBA" id="ARBA00022694"/>
    </source>
</evidence>
<keyword evidence="8 10" id="KW-0460">Magnesium</keyword>
<dbReference type="Pfam" id="PF01715">
    <property type="entry name" value="IPPT"/>
    <property type="match status" value="1"/>
</dbReference>
<keyword evidence="7 10" id="KW-0067">ATP-binding</keyword>
<comment type="subunit">
    <text evidence="10">Monomer.</text>
</comment>
<feature type="binding site" evidence="10">
    <location>
        <begin position="16"/>
        <end position="23"/>
    </location>
    <ligand>
        <name>ATP</name>
        <dbReference type="ChEBI" id="CHEBI:30616"/>
    </ligand>
</feature>
<dbReference type="Proteomes" id="UP000177043">
    <property type="component" value="Unassembled WGS sequence"/>
</dbReference>
<evidence type="ECO:0000256" key="6">
    <source>
        <dbReference type="ARBA" id="ARBA00022741"/>
    </source>
</evidence>
<name>A0A1G2QD91_9BACT</name>
<dbReference type="PANTHER" id="PTHR11088:SF60">
    <property type="entry name" value="TRNA DIMETHYLALLYLTRANSFERASE"/>
    <property type="match status" value="1"/>
</dbReference>
<gene>
    <name evidence="10" type="primary">miaA</name>
    <name evidence="14" type="ORF">A2571_02170</name>
</gene>
<keyword evidence="6 10" id="KW-0547">Nucleotide-binding</keyword>
<evidence type="ECO:0000313" key="14">
    <source>
        <dbReference type="EMBL" id="OHA58554.1"/>
    </source>
</evidence>
<proteinExistence type="inferred from homology"/>
<comment type="caution">
    <text evidence="10">Lacks conserved residue(s) required for the propagation of feature annotation.</text>
</comment>
<evidence type="ECO:0000256" key="8">
    <source>
        <dbReference type="ARBA" id="ARBA00022842"/>
    </source>
</evidence>
<dbReference type="STRING" id="1802438.A2571_02170"/>
<dbReference type="EMBL" id="MHTJ01000003">
    <property type="protein sequence ID" value="OHA58554.1"/>
    <property type="molecule type" value="Genomic_DNA"/>
</dbReference>
<dbReference type="HAMAP" id="MF_00185">
    <property type="entry name" value="IPP_trans"/>
    <property type="match status" value="1"/>
</dbReference>
<feature type="site" description="Interaction with substrate tRNA" evidence="10">
    <location>
        <position position="130"/>
    </location>
</feature>
<dbReference type="EC" id="2.5.1.75" evidence="10"/>
<evidence type="ECO:0000256" key="4">
    <source>
        <dbReference type="ARBA" id="ARBA00022679"/>
    </source>
</evidence>
<comment type="function">
    <text evidence="2 10 12">Catalyzes the transfer of a dimethylallyl group onto the adenine at position 37 in tRNAs that read codons beginning with uridine, leading to the formation of N6-(dimethylallyl)adenosine (i(6)A).</text>
</comment>